<dbReference type="PANTHER" id="PTHR21666">
    <property type="entry name" value="PEPTIDASE-RELATED"/>
    <property type="match status" value="1"/>
</dbReference>
<dbReference type="GO" id="GO:0004222">
    <property type="term" value="F:metalloendopeptidase activity"/>
    <property type="evidence" value="ECO:0007669"/>
    <property type="project" value="TreeGrafter"/>
</dbReference>
<evidence type="ECO:0000313" key="3">
    <source>
        <dbReference type="EMBL" id="PAV27615.1"/>
    </source>
</evidence>
<sequence>MNKGVKKVRKSIVQRKKMRGLNAKDGSKKQIFPAFPEEEEKHGYFPIFTDSSMQGRDKSNIVPGFMLKGILAASLFLGAALLTEAEAEFLQKPKEWTGNVLTEEFPFAKVNLWYQETFGSPLAFTPQQNETIADGEAMLLPVNGNVTETFQANGKGILIAPEETADVSALRDGVIIFAGNDSETNKTVEVQHADGSISTYGYLSDVDVHLYQFVSGNQRIGKFTPTAENETVYFSIEKDNDYFDPVQVIQVDDLP</sequence>
<dbReference type="AlphaFoldDB" id="A0A2A2I910"/>
<dbReference type="Gene3D" id="2.70.70.10">
    <property type="entry name" value="Glucose Permease (Domain IIA)"/>
    <property type="match status" value="1"/>
</dbReference>
<feature type="domain" description="M23ase beta-sheet core" evidence="2">
    <location>
        <begin position="155"/>
        <end position="245"/>
    </location>
</feature>
<reference evidence="3 4" key="1">
    <citation type="submission" date="2017-08" db="EMBL/GenBank/DDBJ databases">
        <title>Virgibacillus indicus sp. nov. and Virgibacillus profoundi sp. nov, two moderately halophilic bacteria isolated from marine sediment by using the Microfluidic Streak Plate.</title>
        <authorList>
            <person name="Xu B."/>
            <person name="Hu B."/>
            <person name="Wang J."/>
            <person name="Zhu Y."/>
            <person name="Huang L."/>
            <person name="Du W."/>
            <person name="Huang Y."/>
        </authorList>
    </citation>
    <scope>NUCLEOTIDE SEQUENCE [LARGE SCALE GENOMIC DNA]</scope>
    <source>
        <strain evidence="3 4">IO3-P3-H5</strain>
    </source>
</reference>
<evidence type="ECO:0000256" key="1">
    <source>
        <dbReference type="SAM" id="Phobius"/>
    </source>
</evidence>
<dbReference type="Proteomes" id="UP000218887">
    <property type="component" value="Unassembled WGS sequence"/>
</dbReference>
<keyword evidence="1" id="KW-0472">Membrane</keyword>
<organism evidence="3 4">
    <name type="scientific">Virgibacillus profundi</name>
    <dbReference type="NCBI Taxonomy" id="2024555"/>
    <lineage>
        <taxon>Bacteria</taxon>
        <taxon>Bacillati</taxon>
        <taxon>Bacillota</taxon>
        <taxon>Bacilli</taxon>
        <taxon>Bacillales</taxon>
        <taxon>Bacillaceae</taxon>
        <taxon>Virgibacillus</taxon>
    </lineage>
</organism>
<dbReference type="CDD" id="cd12797">
    <property type="entry name" value="M23_peptidase"/>
    <property type="match status" value="1"/>
</dbReference>
<dbReference type="EMBL" id="NPOA01000026">
    <property type="protein sequence ID" value="PAV27615.1"/>
    <property type="molecule type" value="Genomic_DNA"/>
</dbReference>
<dbReference type="Pfam" id="PF01551">
    <property type="entry name" value="Peptidase_M23"/>
    <property type="match status" value="1"/>
</dbReference>
<dbReference type="InterPro" id="IPR016047">
    <property type="entry name" value="M23ase_b-sheet_dom"/>
</dbReference>
<evidence type="ECO:0000259" key="2">
    <source>
        <dbReference type="Pfam" id="PF01551"/>
    </source>
</evidence>
<dbReference type="InterPro" id="IPR011055">
    <property type="entry name" value="Dup_hybrid_motif"/>
</dbReference>
<keyword evidence="1" id="KW-0812">Transmembrane</keyword>
<evidence type="ECO:0000313" key="4">
    <source>
        <dbReference type="Proteomes" id="UP000218887"/>
    </source>
</evidence>
<dbReference type="SUPFAM" id="SSF51261">
    <property type="entry name" value="Duplicated hybrid motif"/>
    <property type="match status" value="1"/>
</dbReference>
<protein>
    <submittedName>
        <fullName evidence="3">Stage IV sporulation protein FA</fullName>
    </submittedName>
</protein>
<proteinExistence type="predicted"/>
<dbReference type="PANTHER" id="PTHR21666:SF274">
    <property type="entry name" value="STAGE IV SPORULATION PROTEIN FA"/>
    <property type="match status" value="1"/>
</dbReference>
<feature type="transmembrane region" description="Helical" evidence="1">
    <location>
        <begin position="61"/>
        <end position="82"/>
    </location>
</feature>
<dbReference type="RefSeq" id="WP_095657509.1">
    <property type="nucleotide sequence ID" value="NZ_NPOA01000026.1"/>
</dbReference>
<keyword evidence="4" id="KW-1185">Reference proteome</keyword>
<comment type="caution">
    <text evidence="3">The sequence shown here is derived from an EMBL/GenBank/DDBJ whole genome shotgun (WGS) entry which is preliminary data.</text>
</comment>
<dbReference type="OrthoDB" id="2986589at2"/>
<gene>
    <name evidence="3" type="ORF">CIL05_21055</name>
</gene>
<keyword evidence="1" id="KW-1133">Transmembrane helix</keyword>
<accession>A0A2A2I910</accession>
<name>A0A2A2I910_9BACI</name>
<dbReference type="InterPro" id="IPR050570">
    <property type="entry name" value="Cell_wall_metabolism_enzyme"/>
</dbReference>